<evidence type="ECO:0000313" key="3">
    <source>
        <dbReference type="EMBL" id="GGN60073.1"/>
    </source>
</evidence>
<sequence>MSTVLITGATSGLGRYVAFELVRSGYVVLAHGRDRERTEALVTELRAEGGEAFGYVADLASLAQVRRLGEEVAAAHPRLDVLINNAGVGAGPRGTGREVSADGHELRLAVNYLAPVALTRALLPTLRASAPSRVVNVGSVGQEPLDFDDPELTRGYSGVSAYCRSKFALAAHTFALSEAAAGSGVSVNVLHPATYMDTAMVREAGVVPWSTVADGAAGVLALATRELGTGGYFDGTSPSRAHAQAYDREVWKRLEATTDQLLGT</sequence>
<dbReference type="AlphaFoldDB" id="A0A918D268"/>
<dbReference type="GO" id="GO:0016491">
    <property type="term" value="F:oxidoreductase activity"/>
    <property type="evidence" value="ECO:0007669"/>
    <property type="project" value="UniProtKB-KW"/>
</dbReference>
<gene>
    <name evidence="3" type="ORF">GCM10011579_024850</name>
</gene>
<dbReference type="PANTHER" id="PTHR43157">
    <property type="entry name" value="PHOSPHATIDYLINOSITOL-GLYCAN BIOSYNTHESIS CLASS F PROTEIN-RELATED"/>
    <property type="match status" value="1"/>
</dbReference>
<organism evidence="3 4">
    <name type="scientific">Streptomyces albiflavescens</name>
    <dbReference type="NCBI Taxonomy" id="1623582"/>
    <lineage>
        <taxon>Bacteria</taxon>
        <taxon>Bacillati</taxon>
        <taxon>Actinomycetota</taxon>
        <taxon>Actinomycetes</taxon>
        <taxon>Kitasatosporales</taxon>
        <taxon>Streptomycetaceae</taxon>
        <taxon>Streptomyces</taxon>
    </lineage>
</organism>
<dbReference type="PRINTS" id="PR00080">
    <property type="entry name" value="SDRFAMILY"/>
</dbReference>
<dbReference type="InterPro" id="IPR036291">
    <property type="entry name" value="NAD(P)-bd_dom_sf"/>
</dbReference>
<dbReference type="EMBL" id="BMMM01000003">
    <property type="protein sequence ID" value="GGN60073.1"/>
    <property type="molecule type" value="Genomic_DNA"/>
</dbReference>
<dbReference type="SUPFAM" id="SSF51735">
    <property type="entry name" value="NAD(P)-binding Rossmann-fold domains"/>
    <property type="match status" value="1"/>
</dbReference>
<dbReference type="PANTHER" id="PTHR43157:SF31">
    <property type="entry name" value="PHOSPHATIDYLINOSITOL-GLYCAN BIOSYNTHESIS CLASS F PROTEIN"/>
    <property type="match status" value="1"/>
</dbReference>
<dbReference type="RefSeq" id="WP_189185971.1">
    <property type="nucleotide sequence ID" value="NZ_BMMM01000003.1"/>
</dbReference>
<evidence type="ECO:0000313" key="4">
    <source>
        <dbReference type="Proteomes" id="UP000600365"/>
    </source>
</evidence>
<name>A0A918D268_9ACTN</name>
<keyword evidence="4" id="KW-1185">Reference proteome</keyword>
<proteinExistence type="inferred from homology"/>
<comment type="similarity">
    <text evidence="2">Belongs to the short-chain dehydrogenases/reductases (SDR) family.</text>
</comment>
<dbReference type="Gene3D" id="3.40.50.720">
    <property type="entry name" value="NAD(P)-binding Rossmann-like Domain"/>
    <property type="match status" value="1"/>
</dbReference>
<keyword evidence="1" id="KW-0560">Oxidoreductase</keyword>
<dbReference type="PRINTS" id="PR00081">
    <property type="entry name" value="GDHRDH"/>
</dbReference>
<dbReference type="Proteomes" id="UP000600365">
    <property type="component" value="Unassembled WGS sequence"/>
</dbReference>
<comment type="caution">
    <text evidence="3">The sequence shown here is derived from an EMBL/GenBank/DDBJ whole genome shotgun (WGS) entry which is preliminary data.</text>
</comment>
<evidence type="ECO:0000256" key="2">
    <source>
        <dbReference type="RuleBase" id="RU000363"/>
    </source>
</evidence>
<protein>
    <submittedName>
        <fullName evidence="3">3-oxoacyl-ACP reductase</fullName>
    </submittedName>
</protein>
<accession>A0A918D268</accession>
<evidence type="ECO:0000256" key="1">
    <source>
        <dbReference type="ARBA" id="ARBA00023002"/>
    </source>
</evidence>
<dbReference type="InterPro" id="IPR002347">
    <property type="entry name" value="SDR_fam"/>
</dbReference>
<reference evidence="3 4" key="1">
    <citation type="journal article" date="2014" name="Int. J. Syst. Evol. Microbiol.">
        <title>Complete genome sequence of Corynebacterium casei LMG S-19264T (=DSM 44701T), isolated from a smear-ripened cheese.</title>
        <authorList>
            <consortium name="US DOE Joint Genome Institute (JGI-PGF)"/>
            <person name="Walter F."/>
            <person name="Albersmeier A."/>
            <person name="Kalinowski J."/>
            <person name="Ruckert C."/>
        </authorList>
    </citation>
    <scope>NUCLEOTIDE SEQUENCE [LARGE SCALE GENOMIC DNA]</scope>
    <source>
        <strain evidence="3 4">CGMCC 4.7111</strain>
    </source>
</reference>
<dbReference type="Pfam" id="PF00106">
    <property type="entry name" value="adh_short"/>
    <property type="match status" value="1"/>
</dbReference>